<comment type="caution">
    <text evidence="1">The sequence shown here is derived from an EMBL/GenBank/DDBJ whole genome shotgun (WGS) entry which is preliminary data.</text>
</comment>
<dbReference type="GeneID" id="28886029"/>
<evidence type="ECO:0000313" key="2">
    <source>
        <dbReference type="Proteomes" id="UP000078340"/>
    </source>
</evidence>
<protein>
    <submittedName>
        <fullName evidence="1">Uncharacterized protein</fullName>
    </submittedName>
</protein>
<name>A0A179HR78_PURLI</name>
<dbReference type="EMBL" id="LSBI01000003">
    <property type="protein sequence ID" value="OAQ92158.1"/>
    <property type="molecule type" value="Genomic_DNA"/>
</dbReference>
<sequence>MSPYTVHFCHFSRPGDVPRVFPYVEADVSGRGWLFVLDVDDYQEQCYDDVSVERGFQRLEFKGDMESGHLEGFSVICSDVVKNHRSRGSNDSAAMIQDVWNRAVECGIVRAVKTKLLEYHPRRWI</sequence>
<reference evidence="1 2" key="1">
    <citation type="submission" date="2016-02" db="EMBL/GenBank/DDBJ databases">
        <title>Biosynthesis of antibiotic leucinostatins and their inhibition on Phytophthora in bio-control Purpureocillium lilacinum.</title>
        <authorList>
            <person name="Wang G."/>
            <person name="Liu Z."/>
            <person name="Lin R."/>
            <person name="Li E."/>
            <person name="Mao Z."/>
            <person name="Ling J."/>
            <person name="Yin W."/>
            <person name="Xie B."/>
        </authorList>
    </citation>
    <scope>NUCLEOTIDE SEQUENCE [LARGE SCALE GENOMIC DNA]</scope>
    <source>
        <strain evidence="1">PLFJ-1</strain>
    </source>
</reference>
<dbReference type="Proteomes" id="UP000078340">
    <property type="component" value="Unassembled WGS sequence"/>
</dbReference>
<gene>
    <name evidence="1" type="ORF">VFPFJ_03898</name>
</gene>
<evidence type="ECO:0000313" key="1">
    <source>
        <dbReference type="EMBL" id="OAQ92158.1"/>
    </source>
</evidence>
<accession>A0A179HR78</accession>
<dbReference type="KEGG" id="plj:28886029"/>
<dbReference type="AlphaFoldDB" id="A0A179HR78"/>
<proteinExistence type="predicted"/>
<organism evidence="1 2">
    <name type="scientific">Purpureocillium lilacinum</name>
    <name type="common">Paecilomyces lilacinus</name>
    <dbReference type="NCBI Taxonomy" id="33203"/>
    <lineage>
        <taxon>Eukaryota</taxon>
        <taxon>Fungi</taxon>
        <taxon>Dikarya</taxon>
        <taxon>Ascomycota</taxon>
        <taxon>Pezizomycotina</taxon>
        <taxon>Sordariomycetes</taxon>
        <taxon>Hypocreomycetidae</taxon>
        <taxon>Hypocreales</taxon>
        <taxon>Ophiocordycipitaceae</taxon>
        <taxon>Purpureocillium</taxon>
    </lineage>
</organism>